<dbReference type="PRINTS" id="PR00070">
    <property type="entry name" value="DHFR"/>
</dbReference>
<comment type="similarity">
    <text evidence="2 8 9">Belongs to the dihydrofolate reductase family.</text>
</comment>
<dbReference type="RefSeq" id="WP_220163736.1">
    <property type="nucleotide sequence ID" value="NZ_CP080507.1"/>
</dbReference>
<dbReference type="GO" id="GO:0050661">
    <property type="term" value="F:NADP binding"/>
    <property type="evidence" value="ECO:0007669"/>
    <property type="project" value="InterPro"/>
</dbReference>
<evidence type="ECO:0000256" key="9">
    <source>
        <dbReference type="RuleBase" id="RU004474"/>
    </source>
</evidence>
<evidence type="ECO:0000313" key="12">
    <source>
        <dbReference type="Proteomes" id="UP000825051"/>
    </source>
</evidence>
<dbReference type="PANTHER" id="PTHR48069:SF3">
    <property type="entry name" value="DIHYDROFOLATE REDUCTASE"/>
    <property type="match status" value="1"/>
</dbReference>
<organism evidence="11 12">
    <name type="scientific">Horticoccus luteus</name>
    <dbReference type="NCBI Taxonomy" id="2862869"/>
    <lineage>
        <taxon>Bacteria</taxon>
        <taxon>Pseudomonadati</taxon>
        <taxon>Verrucomicrobiota</taxon>
        <taxon>Opitutia</taxon>
        <taxon>Opitutales</taxon>
        <taxon>Opitutaceae</taxon>
        <taxon>Horticoccus</taxon>
    </lineage>
</organism>
<dbReference type="GO" id="GO:0005829">
    <property type="term" value="C:cytosol"/>
    <property type="evidence" value="ECO:0007669"/>
    <property type="project" value="TreeGrafter"/>
</dbReference>
<evidence type="ECO:0000313" key="11">
    <source>
        <dbReference type="EMBL" id="QYM79625.1"/>
    </source>
</evidence>
<dbReference type="SUPFAM" id="SSF53597">
    <property type="entry name" value="Dihydrofolate reductase-like"/>
    <property type="match status" value="1"/>
</dbReference>
<sequence>MPPPLSLVAAVAANRVIGRDGHLPWSIPEDMRFFHTLTAGHTAVLGRISFATWPRAAEDGRRPIVITDDTALAIGNVRIAPDVPAALAAARTLPGEIFVCGGQRIFEETLPLATRLHLTLIHAEVPGDRFFPEWRDDPRWRETARHDSADAHWRYSFVTLER</sequence>
<reference evidence="11" key="1">
    <citation type="submission" date="2021-08" db="EMBL/GenBank/DDBJ databases">
        <title>Genome of a novel bacterium of the phylum Verrucomicrobia, Oleiharenicola sp. KSB-15.</title>
        <authorList>
            <person name="Chung J.-H."/>
            <person name="Ahn J.-H."/>
            <person name="Yoon Y."/>
            <person name="Kim D.-Y."/>
            <person name="An S.-H."/>
            <person name="Park I."/>
            <person name="Yeon J."/>
        </authorList>
    </citation>
    <scope>NUCLEOTIDE SEQUENCE</scope>
    <source>
        <strain evidence="11">KSB-15</strain>
    </source>
</reference>
<dbReference type="PROSITE" id="PS00075">
    <property type="entry name" value="DHFR_1"/>
    <property type="match status" value="1"/>
</dbReference>
<dbReference type="InterPro" id="IPR001796">
    <property type="entry name" value="DHFR_dom"/>
</dbReference>
<keyword evidence="6 8" id="KW-0560">Oxidoreductase</keyword>
<dbReference type="PROSITE" id="PS51330">
    <property type="entry name" value="DHFR_2"/>
    <property type="match status" value="1"/>
</dbReference>
<evidence type="ECO:0000256" key="8">
    <source>
        <dbReference type="PIRNR" id="PIRNR000194"/>
    </source>
</evidence>
<comment type="catalytic activity">
    <reaction evidence="8">
        <text>(6S)-5,6,7,8-tetrahydrofolate + NADP(+) = 7,8-dihydrofolate + NADPH + H(+)</text>
        <dbReference type="Rhea" id="RHEA:15009"/>
        <dbReference type="ChEBI" id="CHEBI:15378"/>
        <dbReference type="ChEBI" id="CHEBI:57451"/>
        <dbReference type="ChEBI" id="CHEBI:57453"/>
        <dbReference type="ChEBI" id="CHEBI:57783"/>
        <dbReference type="ChEBI" id="CHEBI:58349"/>
        <dbReference type="EC" id="1.5.1.3"/>
    </reaction>
</comment>
<comment type="pathway">
    <text evidence="1 8">Cofactor biosynthesis; tetrahydrofolate biosynthesis; 5,6,7,8-tetrahydrofolate from 7,8-dihydrofolate: step 1/1.</text>
</comment>
<keyword evidence="5 8" id="KW-0521">NADP</keyword>
<dbReference type="AlphaFoldDB" id="A0A8F9TWW6"/>
<dbReference type="GO" id="GO:0006730">
    <property type="term" value="P:one-carbon metabolic process"/>
    <property type="evidence" value="ECO:0007669"/>
    <property type="project" value="UniProtKB-KW"/>
</dbReference>
<dbReference type="Pfam" id="PF00186">
    <property type="entry name" value="DHFR_1"/>
    <property type="match status" value="1"/>
</dbReference>
<dbReference type="EC" id="1.5.1.3" evidence="3 8"/>
<dbReference type="GO" id="GO:0046655">
    <property type="term" value="P:folic acid metabolic process"/>
    <property type="evidence" value="ECO:0007669"/>
    <property type="project" value="TreeGrafter"/>
</dbReference>
<dbReference type="CDD" id="cd00209">
    <property type="entry name" value="DHFR"/>
    <property type="match status" value="1"/>
</dbReference>
<protein>
    <recommendedName>
        <fullName evidence="3 8">Dihydrofolate reductase</fullName>
        <ecNumber evidence="3 8">1.5.1.3</ecNumber>
    </recommendedName>
</protein>
<evidence type="ECO:0000256" key="6">
    <source>
        <dbReference type="ARBA" id="ARBA00023002"/>
    </source>
</evidence>
<evidence type="ECO:0000259" key="10">
    <source>
        <dbReference type="PROSITE" id="PS51330"/>
    </source>
</evidence>
<evidence type="ECO:0000256" key="1">
    <source>
        <dbReference type="ARBA" id="ARBA00004903"/>
    </source>
</evidence>
<keyword evidence="12" id="KW-1185">Reference proteome</keyword>
<dbReference type="KEGG" id="ole:K0B96_03125"/>
<dbReference type="GO" id="GO:0004146">
    <property type="term" value="F:dihydrofolate reductase activity"/>
    <property type="evidence" value="ECO:0007669"/>
    <property type="project" value="UniProtKB-EC"/>
</dbReference>
<dbReference type="GO" id="GO:0046654">
    <property type="term" value="P:tetrahydrofolate biosynthetic process"/>
    <property type="evidence" value="ECO:0007669"/>
    <property type="project" value="UniProtKB-UniPathway"/>
</dbReference>
<evidence type="ECO:0000256" key="7">
    <source>
        <dbReference type="ARBA" id="ARBA00025067"/>
    </source>
</evidence>
<dbReference type="GO" id="GO:0046452">
    <property type="term" value="P:dihydrofolate metabolic process"/>
    <property type="evidence" value="ECO:0007669"/>
    <property type="project" value="TreeGrafter"/>
</dbReference>
<dbReference type="PIRSF" id="PIRSF000194">
    <property type="entry name" value="DHFR"/>
    <property type="match status" value="1"/>
</dbReference>
<evidence type="ECO:0000256" key="3">
    <source>
        <dbReference type="ARBA" id="ARBA00012856"/>
    </source>
</evidence>
<dbReference type="PANTHER" id="PTHR48069">
    <property type="entry name" value="DIHYDROFOLATE REDUCTASE"/>
    <property type="match status" value="1"/>
</dbReference>
<dbReference type="InterPro" id="IPR012259">
    <property type="entry name" value="DHFR"/>
</dbReference>
<evidence type="ECO:0000256" key="2">
    <source>
        <dbReference type="ARBA" id="ARBA00009539"/>
    </source>
</evidence>
<evidence type="ECO:0000256" key="4">
    <source>
        <dbReference type="ARBA" id="ARBA00022563"/>
    </source>
</evidence>
<gene>
    <name evidence="11" type="ORF">K0B96_03125</name>
</gene>
<dbReference type="Gene3D" id="3.40.430.10">
    <property type="entry name" value="Dihydrofolate Reductase, subunit A"/>
    <property type="match status" value="1"/>
</dbReference>
<dbReference type="UniPathway" id="UPA00077">
    <property type="reaction ID" value="UER00158"/>
</dbReference>
<accession>A0A8F9TWW6</accession>
<dbReference type="InterPro" id="IPR024072">
    <property type="entry name" value="DHFR-like_dom_sf"/>
</dbReference>
<dbReference type="InterPro" id="IPR017925">
    <property type="entry name" value="DHFR_CS"/>
</dbReference>
<dbReference type="Proteomes" id="UP000825051">
    <property type="component" value="Chromosome"/>
</dbReference>
<dbReference type="EMBL" id="CP080507">
    <property type="protein sequence ID" value="QYM79625.1"/>
    <property type="molecule type" value="Genomic_DNA"/>
</dbReference>
<keyword evidence="4 8" id="KW-0554">One-carbon metabolism</keyword>
<evidence type="ECO:0000256" key="5">
    <source>
        <dbReference type="ARBA" id="ARBA00022857"/>
    </source>
</evidence>
<comment type="function">
    <text evidence="7 8">Key enzyme in folate metabolism. Catalyzes an essential reaction for de novo glycine and purine synthesis, and for DNA precursor synthesis.</text>
</comment>
<proteinExistence type="inferred from homology"/>
<feature type="domain" description="DHFR" evidence="10">
    <location>
        <begin position="4"/>
        <end position="162"/>
    </location>
</feature>
<name>A0A8F9TWW6_9BACT</name>